<proteinExistence type="predicted"/>
<organism evidence="2 3">
    <name type="scientific">Silvibacterium bohemicum</name>
    <dbReference type="NCBI Taxonomy" id="1577686"/>
    <lineage>
        <taxon>Bacteria</taxon>
        <taxon>Pseudomonadati</taxon>
        <taxon>Acidobacteriota</taxon>
        <taxon>Terriglobia</taxon>
        <taxon>Terriglobales</taxon>
        <taxon>Acidobacteriaceae</taxon>
        <taxon>Silvibacterium</taxon>
    </lineage>
</organism>
<dbReference type="InterPro" id="IPR013216">
    <property type="entry name" value="Methyltransf_11"/>
</dbReference>
<accession>A0A841JLB6</accession>
<evidence type="ECO:0000313" key="2">
    <source>
        <dbReference type="EMBL" id="MBB6142136.1"/>
    </source>
</evidence>
<keyword evidence="2" id="KW-0489">Methyltransferase</keyword>
<sequence length="271" mass="29376">MTTGTDIEKLKASMRKTWTSGDFGKVAPQMASEAETFVGRLGITPEMRVLDVACGTGNLAIPAARRGATVTGLDIAPNLLEQARQRAAEEKLAAVFVEGDAEQLPFPDEHFDVVMSMFGAMFAPRPELVAKELARVCKPGGKVAMANWTFTGAGAKMSAVTAKYLPPPADIPSPGLWGDQAIVRERLAAHGLQVETTLRAVLFQFPFPPKDVVQFFREYFGPVKMAFERMDAATQQSYAADLEKAWTDHNEGGPGRTALQNEYLEVIGIKG</sequence>
<reference evidence="2 3" key="1">
    <citation type="submission" date="2020-08" db="EMBL/GenBank/DDBJ databases">
        <title>Genomic Encyclopedia of Type Strains, Phase IV (KMG-IV): sequencing the most valuable type-strain genomes for metagenomic binning, comparative biology and taxonomic classification.</title>
        <authorList>
            <person name="Goeker M."/>
        </authorList>
    </citation>
    <scope>NUCLEOTIDE SEQUENCE [LARGE SCALE GENOMIC DNA]</scope>
    <source>
        <strain evidence="2 3">DSM 103733</strain>
    </source>
</reference>
<name>A0A841JLB6_9BACT</name>
<evidence type="ECO:0000259" key="1">
    <source>
        <dbReference type="Pfam" id="PF08241"/>
    </source>
</evidence>
<protein>
    <submittedName>
        <fullName evidence="2">2-polyprenyl-3-methyl-5-hydroxy-6-metoxy-1, 4-benzoquinol methylase</fullName>
    </submittedName>
</protein>
<dbReference type="PANTHER" id="PTHR43591:SF24">
    <property type="entry name" value="2-METHOXY-6-POLYPRENYL-1,4-BENZOQUINOL METHYLASE, MITOCHONDRIAL"/>
    <property type="match status" value="1"/>
</dbReference>
<evidence type="ECO:0000313" key="3">
    <source>
        <dbReference type="Proteomes" id="UP000538666"/>
    </source>
</evidence>
<keyword evidence="3" id="KW-1185">Reference proteome</keyword>
<dbReference type="Proteomes" id="UP000538666">
    <property type="component" value="Unassembled WGS sequence"/>
</dbReference>
<dbReference type="PANTHER" id="PTHR43591">
    <property type="entry name" value="METHYLTRANSFERASE"/>
    <property type="match status" value="1"/>
</dbReference>
<comment type="caution">
    <text evidence="2">The sequence shown here is derived from an EMBL/GenBank/DDBJ whole genome shotgun (WGS) entry which is preliminary data.</text>
</comment>
<keyword evidence="2" id="KW-0808">Transferase</keyword>
<dbReference type="RefSeq" id="WP_050057407.1">
    <property type="nucleotide sequence ID" value="NZ_JACHEK010000001.1"/>
</dbReference>
<dbReference type="Gene3D" id="3.40.50.150">
    <property type="entry name" value="Vaccinia Virus protein VP39"/>
    <property type="match status" value="1"/>
</dbReference>
<dbReference type="GO" id="GO:0032259">
    <property type="term" value="P:methylation"/>
    <property type="evidence" value="ECO:0007669"/>
    <property type="project" value="UniProtKB-KW"/>
</dbReference>
<dbReference type="OrthoDB" id="9784101at2"/>
<dbReference type="Pfam" id="PF08241">
    <property type="entry name" value="Methyltransf_11"/>
    <property type="match status" value="1"/>
</dbReference>
<dbReference type="EMBL" id="JACHEK010000001">
    <property type="protein sequence ID" value="MBB6142136.1"/>
    <property type="molecule type" value="Genomic_DNA"/>
</dbReference>
<feature type="domain" description="Methyltransferase type 11" evidence="1">
    <location>
        <begin position="50"/>
        <end position="144"/>
    </location>
</feature>
<dbReference type="GO" id="GO:0008757">
    <property type="term" value="F:S-adenosylmethionine-dependent methyltransferase activity"/>
    <property type="evidence" value="ECO:0007669"/>
    <property type="project" value="InterPro"/>
</dbReference>
<dbReference type="InterPro" id="IPR029063">
    <property type="entry name" value="SAM-dependent_MTases_sf"/>
</dbReference>
<dbReference type="CDD" id="cd02440">
    <property type="entry name" value="AdoMet_MTases"/>
    <property type="match status" value="1"/>
</dbReference>
<dbReference type="SUPFAM" id="SSF53335">
    <property type="entry name" value="S-adenosyl-L-methionine-dependent methyltransferases"/>
    <property type="match status" value="1"/>
</dbReference>
<gene>
    <name evidence="2" type="ORF">HNQ77_000074</name>
</gene>
<dbReference type="AlphaFoldDB" id="A0A841JLB6"/>